<evidence type="ECO:0000256" key="3">
    <source>
        <dbReference type="SAM" id="MobiDB-lite"/>
    </source>
</evidence>
<dbReference type="InterPro" id="IPR004472">
    <property type="entry name" value="DTB_synth_BioD"/>
</dbReference>
<reference evidence="5" key="1">
    <citation type="journal article" date="2019" name="Microbiol. Resour. Announc.">
        <title>Complete Genome Sequence of Halomonas olivaria, a Moderately Halophilic Bacterium Isolated from Olive Processing Effluents, Obtained by Nanopore Sequencing.</title>
        <authorList>
            <person name="Nagata S."/>
            <person name="Ii K.M."/>
            <person name="Tsukimi T."/>
            <person name="Miura M.C."/>
            <person name="Galipon J."/>
            <person name="Arakawa K."/>
        </authorList>
    </citation>
    <scope>NUCLEOTIDE SEQUENCE [LARGE SCALE GENOMIC DNA]</scope>
    <source>
        <strain evidence="5">TYRC17</strain>
    </source>
</reference>
<dbReference type="Proteomes" id="UP000289555">
    <property type="component" value="Chromosome"/>
</dbReference>
<keyword evidence="2" id="KW-0067">ATP-binding</keyword>
<comment type="function">
    <text evidence="2">Catalyzes a mechanistically unusual reaction, the ATP-dependent insertion of CO2 between the N7 and N8 nitrogen atoms of 7,8-diaminopelargonic acid (DAPA, also called 7,8-diammoniononanoate) to form a ureido ring.</text>
</comment>
<comment type="cofactor">
    <cofactor evidence="2">
        <name>Mg(2+)</name>
        <dbReference type="ChEBI" id="CHEBI:18420"/>
    </cofactor>
</comment>
<evidence type="ECO:0000313" key="4">
    <source>
        <dbReference type="EMBL" id="BBI48481.1"/>
    </source>
</evidence>
<feature type="binding site" evidence="2">
    <location>
        <position position="16"/>
    </location>
    <ligand>
        <name>Mg(2+)</name>
        <dbReference type="ChEBI" id="CHEBI:18420"/>
    </ligand>
</feature>
<feature type="binding site" evidence="2">
    <location>
        <position position="54"/>
    </location>
    <ligand>
        <name>ATP</name>
        <dbReference type="ChEBI" id="CHEBI:30616"/>
    </ligand>
</feature>
<dbReference type="EMBL" id="AP019416">
    <property type="protein sequence ID" value="BBI48481.1"/>
    <property type="molecule type" value="Genomic_DNA"/>
</dbReference>
<feature type="binding site" evidence="2">
    <location>
        <position position="41"/>
    </location>
    <ligand>
        <name>substrate</name>
    </ligand>
</feature>
<accession>A0ABM7GDN5</accession>
<organism evidence="4 5">
    <name type="scientific">Vreelandella olivaria</name>
    <dbReference type="NCBI Taxonomy" id="390919"/>
    <lineage>
        <taxon>Bacteria</taxon>
        <taxon>Pseudomonadati</taxon>
        <taxon>Pseudomonadota</taxon>
        <taxon>Gammaproteobacteria</taxon>
        <taxon>Oceanospirillales</taxon>
        <taxon>Halomonadaceae</taxon>
        <taxon>Vreelandella</taxon>
    </lineage>
</organism>
<keyword evidence="1 2" id="KW-0093">Biotin biosynthesis</keyword>
<feature type="region of interest" description="Disordered" evidence="3">
    <location>
        <begin position="279"/>
        <end position="305"/>
    </location>
</feature>
<evidence type="ECO:0000256" key="2">
    <source>
        <dbReference type="HAMAP-Rule" id="MF_00336"/>
    </source>
</evidence>
<dbReference type="InterPro" id="IPR027417">
    <property type="entry name" value="P-loop_NTPase"/>
</dbReference>
<gene>
    <name evidence="2" type="primary">bioD</name>
    <name evidence="4" type="ORF">HORIV_09020</name>
</gene>
<comment type="similarity">
    <text evidence="2">Belongs to the dethiobiotin synthetase family.</text>
</comment>
<comment type="caution">
    <text evidence="2">Lacks conserved residue(s) required for the propagation of feature annotation.</text>
</comment>
<protein>
    <recommendedName>
        <fullName evidence="2">ATP-dependent dethiobiotin synthetase BioD</fullName>
        <ecNumber evidence="2">6.3.3.3</ecNumber>
    </recommendedName>
    <alternativeName>
        <fullName evidence="2">DTB synthetase</fullName>
        <shortName evidence="2">DTBS</shortName>
    </alternativeName>
    <alternativeName>
        <fullName evidence="2">Dethiobiotin synthase</fullName>
    </alternativeName>
</protein>
<feature type="binding site" evidence="2">
    <location>
        <begin position="210"/>
        <end position="212"/>
    </location>
    <ligand>
        <name>ATP</name>
        <dbReference type="ChEBI" id="CHEBI:30616"/>
    </ligand>
</feature>
<feature type="active site" evidence="2">
    <location>
        <position position="37"/>
    </location>
</feature>
<feature type="binding site" evidence="2">
    <location>
        <position position="54"/>
    </location>
    <ligand>
        <name>Mg(2+)</name>
        <dbReference type="ChEBI" id="CHEBI:18420"/>
    </ligand>
</feature>
<name>A0ABM7GDN5_9GAMM</name>
<dbReference type="HAMAP" id="MF_00336">
    <property type="entry name" value="BioD"/>
    <property type="match status" value="1"/>
</dbReference>
<evidence type="ECO:0000256" key="1">
    <source>
        <dbReference type="ARBA" id="ARBA00022756"/>
    </source>
</evidence>
<dbReference type="CDD" id="cd03109">
    <property type="entry name" value="DTBS"/>
    <property type="match status" value="1"/>
</dbReference>
<dbReference type="PANTHER" id="PTHR43210:SF5">
    <property type="entry name" value="DETHIOBIOTIN SYNTHETASE"/>
    <property type="match status" value="1"/>
</dbReference>
<evidence type="ECO:0000313" key="5">
    <source>
        <dbReference type="Proteomes" id="UP000289555"/>
    </source>
</evidence>
<dbReference type="Pfam" id="PF13500">
    <property type="entry name" value="AAA_26"/>
    <property type="match status" value="1"/>
</dbReference>
<feature type="binding site" evidence="2">
    <location>
        <position position="117"/>
    </location>
    <ligand>
        <name>Mg(2+)</name>
        <dbReference type="ChEBI" id="CHEBI:18420"/>
    </ligand>
</feature>
<dbReference type="Gene3D" id="3.40.50.300">
    <property type="entry name" value="P-loop containing nucleotide triphosphate hydrolases"/>
    <property type="match status" value="1"/>
</dbReference>
<dbReference type="EC" id="6.3.3.3" evidence="2"/>
<dbReference type="NCBIfam" id="TIGR00347">
    <property type="entry name" value="bioD"/>
    <property type="match status" value="1"/>
</dbReference>
<comment type="subunit">
    <text evidence="2">Homodimer.</text>
</comment>
<keyword evidence="2" id="KW-0460">Magnesium</keyword>
<keyword evidence="2" id="KW-0963">Cytoplasm</keyword>
<dbReference type="SUPFAM" id="SSF52540">
    <property type="entry name" value="P-loop containing nucleoside triphosphate hydrolases"/>
    <property type="match status" value="1"/>
</dbReference>
<comment type="subcellular location">
    <subcellularLocation>
        <location evidence="2">Cytoplasm</location>
    </subcellularLocation>
</comment>
<keyword evidence="2" id="KW-0547">Nucleotide-binding</keyword>
<keyword evidence="2" id="KW-0436">Ligase</keyword>
<keyword evidence="2" id="KW-0479">Metal-binding</keyword>
<feature type="binding site" evidence="2">
    <location>
        <begin position="117"/>
        <end position="120"/>
    </location>
    <ligand>
        <name>ATP</name>
        <dbReference type="ChEBI" id="CHEBI:30616"/>
    </ligand>
</feature>
<comment type="pathway">
    <text evidence="2">Cofactor biosynthesis; biotin biosynthesis; biotin from 7,8-diaminononanoate: step 1/2.</text>
</comment>
<feature type="binding site" evidence="2">
    <location>
        <begin position="12"/>
        <end position="17"/>
    </location>
    <ligand>
        <name>ATP</name>
        <dbReference type="ChEBI" id="CHEBI:30616"/>
    </ligand>
</feature>
<proteinExistence type="inferred from homology"/>
<sequence length="305" mass="32190">MNVWFVTGTDTDAGKTLVTSGLLHAAHQQQLSTLGLKPVASGSKQTSEGLRNEDAVALQQQSVPPVDYSTVNPIAFAPAVAPHLAAIEAGQPLEVSAIVSSLRETLSQTPRDFTLIEGAGGWRVPLNDQQDFADLAMALELPVILVVGLTLGCLNHARLTAEAIHADGLVLAGWAGSVVDPAFTDDSDRFEANIAHLNAKLAAPCLGIIPHLDAPSAATAAPYLSWSRYEDTGLASLCTPKNPNARAQGGGRRRCSLCIRERRAAAGCHLLLVVHDPRLRPPTPGSGHSRTGRRAVPCDARRLNP</sequence>
<dbReference type="PANTHER" id="PTHR43210">
    <property type="entry name" value="DETHIOBIOTIN SYNTHETASE"/>
    <property type="match status" value="1"/>
</dbReference>
<comment type="catalytic activity">
    <reaction evidence="2">
        <text>(7R,8S)-7,8-diammoniononanoate + CO2 + ATP = (4R,5S)-dethiobiotin + ADP + phosphate + 3 H(+)</text>
        <dbReference type="Rhea" id="RHEA:15805"/>
        <dbReference type="ChEBI" id="CHEBI:15378"/>
        <dbReference type="ChEBI" id="CHEBI:16526"/>
        <dbReference type="ChEBI" id="CHEBI:30616"/>
        <dbReference type="ChEBI" id="CHEBI:43474"/>
        <dbReference type="ChEBI" id="CHEBI:149469"/>
        <dbReference type="ChEBI" id="CHEBI:149473"/>
        <dbReference type="ChEBI" id="CHEBI:456216"/>
        <dbReference type="EC" id="6.3.3.3"/>
    </reaction>
</comment>
<keyword evidence="5" id="KW-1185">Reference proteome</keyword>